<dbReference type="OMA" id="RSWWREM"/>
<dbReference type="AlphaFoldDB" id="A0A0E0HYA8"/>
<reference evidence="1" key="2">
    <citation type="submission" date="2018-04" db="EMBL/GenBank/DDBJ databases">
        <title>OnivRS2 (Oryza nivara Reference Sequence Version 2).</title>
        <authorList>
            <person name="Zhang J."/>
            <person name="Kudrna D."/>
            <person name="Lee S."/>
            <person name="Talag J."/>
            <person name="Rajasekar S."/>
            <person name="Welchert J."/>
            <person name="Hsing Y.-I."/>
            <person name="Wing R.A."/>
        </authorList>
    </citation>
    <scope>NUCLEOTIDE SEQUENCE [LARGE SCALE GENOMIC DNA]</scope>
    <source>
        <strain evidence="1">SL10</strain>
    </source>
</reference>
<dbReference type="HOGENOM" id="CLU_1743477_0_0_1"/>
<proteinExistence type="predicted"/>
<dbReference type="EnsemblPlants" id="ONIVA07G06320.1">
    <property type="protein sequence ID" value="ONIVA07G06320.1"/>
    <property type="gene ID" value="ONIVA07G06320"/>
</dbReference>
<name>A0A0E0HYA8_ORYNI</name>
<sequence length="150" mass="16767">MAVSCPWRAGTSQSGTILGPLYHASLVPFMPKNAYRGLAHDDFGPHALPGAWRSMQEHWVRQRQLDALPELLLLRLATIDVVVHDARLVGICHDWNRGAEQPAMSEGTTPTSASDRRCSLTFTEGLRRSWWREMGKKDKTMNLTGGPTCR</sequence>
<protein>
    <submittedName>
        <fullName evidence="1">Uncharacterized protein</fullName>
    </submittedName>
</protein>
<keyword evidence="2" id="KW-1185">Reference proteome</keyword>
<accession>A0A0E0HYA8</accession>
<dbReference type="Proteomes" id="UP000006591">
    <property type="component" value="Chromosome 7"/>
</dbReference>
<evidence type="ECO:0000313" key="2">
    <source>
        <dbReference type="Proteomes" id="UP000006591"/>
    </source>
</evidence>
<organism evidence="1">
    <name type="scientific">Oryza nivara</name>
    <name type="common">Indian wild rice</name>
    <name type="synonym">Oryza sativa f. spontanea</name>
    <dbReference type="NCBI Taxonomy" id="4536"/>
    <lineage>
        <taxon>Eukaryota</taxon>
        <taxon>Viridiplantae</taxon>
        <taxon>Streptophyta</taxon>
        <taxon>Embryophyta</taxon>
        <taxon>Tracheophyta</taxon>
        <taxon>Spermatophyta</taxon>
        <taxon>Magnoliopsida</taxon>
        <taxon>Liliopsida</taxon>
        <taxon>Poales</taxon>
        <taxon>Poaceae</taxon>
        <taxon>BOP clade</taxon>
        <taxon>Oryzoideae</taxon>
        <taxon>Oryzeae</taxon>
        <taxon>Oryzinae</taxon>
        <taxon>Oryza</taxon>
    </lineage>
</organism>
<evidence type="ECO:0000313" key="1">
    <source>
        <dbReference type="EnsemblPlants" id="ONIVA07G06320.1"/>
    </source>
</evidence>
<dbReference type="Gramene" id="ONIVA07G06320.1">
    <property type="protein sequence ID" value="ONIVA07G06320.1"/>
    <property type="gene ID" value="ONIVA07G06320"/>
</dbReference>
<reference evidence="1" key="1">
    <citation type="submission" date="2015-04" db="UniProtKB">
        <authorList>
            <consortium name="EnsemblPlants"/>
        </authorList>
    </citation>
    <scope>IDENTIFICATION</scope>
    <source>
        <strain evidence="1">SL10</strain>
    </source>
</reference>